<keyword evidence="4" id="KW-1185">Reference proteome</keyword>
<dbReference type="InterPro" id="IPR032830">
    <property type="entry name" value="XPB/Ssl2_N"/>
</dbReference>
<organism evidence="3 4">
    <name type="scientific">Microbacterium halimionae</name>
    <dbReference type="NCBI Taxonomy" id="1526413"/>
    <lineage>
        <taxon>Bacteria</taxon>
        <taxon>Bacillati</taxon>
        <taxon>Actinomycetota</taxon>
        <taxon>Actinomycetes</taxon>
        <taxon>Micrococcales</taxon>
        <taxon>Microbacteriaceae</taxon>
        <taxon>Microbacterium</taxon>
    </lineage>
</organism>
<reference evidence="3 4" key="1">
    <citation type="submission" date="2020-07" db="EMBL/GenBank/DDBJ databases">
        <title>Sequencing the genomes of 1000 actinobacteria strains.</title>
        <authorList>
            <person name="Klenk H.-P."/>
        </authorList>
    </citation>
    <scope>NUCLEOTIDE SEQUENCE [LARGE SCALE GENOMIC DNA]</scope>
    <source>
        <strain evidence="3 4">DSM 27576</strain>
    </source>
</reference>
<evidence type="ECO:0000256" key="1">
    <source>
        <dbReference type="SAM" id="MobiDB-lite"/>
    </source>
</evidence>
<protein>
    <recommendedName>
        <fullName evidence="2">Helicase XPB/Ssl2 N-terminal domain-containing protein</fullName>
    </recommendedName>
</protein>
<dbReference type="Proteomes" id="UP000526083">
    <property type="component" value="Unassembled WGS sequence"/>
</dbReference>
<gene>
    <name evidence="3" type="ORF">FHX48_000714</name>
</gene>
<proteinExistence type="predicted"/>
<dbReference type="EMBL" id="JACGWY010000001">
    <property type="protein sequence ID" value="MBA8815662.1"/>
    <property type="molecule type" value="Genomic_DNA"/>
</dbReference>
<dbReference type="RefSeq" id="WP_167048627.1">
    <property type="nucleotide sequence ID" value="NZ_JAAOZB010000002.1"/>
</dbReference>
<feature type="domain" description="Helicase XPB/Ssl2 N-terminal" evidence="2">
    <location>
        <begin position="325"/>
        <end position="446"/>
    </location>
</feature>
<accession>A0A7W3JMP1</accession>
<evidence type="ECO:0000313" key="4">
    <source>
        <dbReference type="Proteomes" id="UP000526083"/>
    </source>
</evidence>
<sequence length="589" mass="62813">MSGLSDERALAANLSARSPEELASLLALRGVNAAASWRDFYDAAAALLDSASIDRALVRAPRGVLEILVSSADSSAESTGSISPEIAHWLLARGLSNDDGHAYRAVAERARASEKPAAPTGELAPDADDVAPDPAESSAIDTAAAAERAFTAVSALTDVLLACQQAPLQRVGSGAVGAADRRRLIESAAVADGDELEDLLGAAEDAALIRGIDREWIVTSEGEQWLSADTVSRWSQVAKSMVERLPDGIRTAHGGIYQPNAWRAAYPLDSSWPARAVLLHRRLVRWALFLPNGTVPPWAAAVHAGVDPDPATLSAAFPAEIDRIYLQADLSAIAPGPLLPRVEMRLRTMAERESRAQASTYRFSDSSLSSAIASGETAESLRAFLSEISLTGIPQPLDYLIERASDRHGLVRVLVDEVSGRTHVESDDPHVLATIAVDQSVRSVGLVFDETVLATGVGREAVYWMLIDAGYPAMALGSDGERQQIRRRATPGRGTALSPIERFGGLISQLRAGTPADADIDTVWRERELDRAVREHEILIIEVALPGGATRSFTIEATGIGGGRLRGRDRAADVERTLPITSIVRVDRA</sequence>
<evidence type="ECO:0000313" key="3">
    <source>
        <dbReference type="EMBL" id="MBA8815662.1"/>
    </source>
</evidence>
<comment type="caution">
    <text evidence="3">The sequence shown here is derived from an EMBL/GenBank/DDBJ whole genome shotgun (WGS) entry which is preliminary data.</text>
</comment>
<dbReference type="Pfam" id="PF13625">
    <property type="entry name" value="Helicase_C_3"/>
    <property type="match status" value="1"/>
</dbReference>
<name>A0A7W3JMP1_9MICO</name>
<feature type="region of interest" description="Disordered" evidence="1">
    <location>
        <begin position="107"/>
        <end position="137"/>
    </location>
</feature>
<dbReference type="AlphaFoldDB" id="A0A7W3JMP1"/>
<evidence type="ECO:0000259" key="2">
    <source>
        <dbReference type="Pfam" id="PF13625"/>
    </source>
</evidence>